<reference evidence="2" key="1">
    <citation type="submission" date="2023-05" db="EMBL/GenBank/DDBJ databases">
        <title>Nepenthes gracilis genome sequencing.</title>
        <authorList>
            <person name="Fukushima K."/>
        </authorList>
    </citation>
    <scope>NUCLEOTIDE SEQUENCE</scope>
    <source>
        <strain evidence="2">SING2019-196</strain>
    </source>
</reference>
<organism evidence="2 3">
    <name type="scientific">Nepenthes gracilis</name>
    <name type="common">Slender pitcher plant</name>
    <dbReference type="NCBI Taxonomy" id="150966"/>
    <lineage>
        <taxon>Eukaryota</taxon>
        <taxon>Viridiplantae</taxon>
        <taxon>Streptophyta</taxon>
        <taxon>Embryophyta</taxon>
        <taxon>Tracheophyta</taxon>
        <taxon>Spermatophyta</taxon>
        <taxon>Magnoliopsida</taxon>
        <taxon>eudicotyledons</taxon>
        <taxon>Gunneridae</taxon>
        <taxon>Pentapetalae</taxon>
        <taxon>Caryophyllales</taxon>
        <taxon>Nepenthaceae</taxon>
        <taxon>Nepenthes</taxon>
    </lineage>
</organism>
<name>A0AAD3XIT0_NEPGR</name>
<dbReference type="Proteomes" id="UP001279734">
    <property type="component" value="Unassembled WGS sequence"/>
</dbReference>
<dbReference type="AlphaFoldDB" id="A0AAD3XIT0"/>
<proteinExistence type="predicted"/>
<keyword evidence="3" id="KW-1185">Reference proteome</keyword>
<feature type="transmembrane region" description="Helical" evidence="1">
    <location>
        <begin position="51"/>
        <end position="73"/>
    </location>
</feature>
<evidence type="ECO:0000313" key="3">
    <source>
        <dbReference type="Proteomes" id="UP001279734"/>
    </source>
</evidence>
<sequence length="76" mass="8620">MRMFLLWIDDTVPGYLPKKKILSWVPCSFDVVSPGLILCCVLNWYVAVFYGWGLCGMGPWCTVTVLLLAMDLVGFR</sequence>
<evidence type="ECO:0000313" key="2">
    <source>
        <dbReference type="EMBL" id="GMH06089.1"/>
    </source>
</evidence>
<comment type="caution">
    <text evidence="2">The sequence shown here is derived from an EMBL/GenBank/DDBJ whole genome shotgun (WGS) entry which is preliminary data.</text>
</comment>
<keyword evidence="1" id="KW-0812">Transmembrane</keyword>
<keyword evidence="1" id="KW-1133">Transmembrane helix</keyword>
<feature type="transmembrane region" description="Helical" evidence="1">
    <location>
        <begin position="21"/>
        <end position="45"/>
    </location>
</feature>
<accession>A0AAD3XIT0</accession>
<keyword evidence="1" id="KW-0472">Membrane</keyword>
<dbReference type="EMBL" id="BSYO01000006">
    <property type="protein sequence ID" value="GMH06089.1"/>
    <property type="molecule type" value="Genomic_DNA"/>
</dbReference>
<gene>
    <name evidence="2" type="ORF">Nepgr_007929</name>
</gene>
<protein>
    <submittedName>
        <fullName evidence="2">Uncharacterized protein</fullName>
    </submittedName>
</protein>
<evidence type="ECO:0000256" key="1">
    <source>
        <dbReference type="SAM" id="Phobius"/>
    </source>
</evidence>